<dbReference type="PANTHER" id="PTHR30604">
    <property type="entry name" value="PROTEIN TRANSPORT PROTEIN HOFQ"/>
    <property type="match status" value="1"/>
</dbReference>
<proteinExistence type="inferred from homology"/>
<dbReference type="Proteomes" id="UP001589767">
    <property type="component" value="Unassembled WGS sequence"/>
</dbReference>
<dbReference type="EMBL" id="JBHLWB010000004">
    <property type="protein sequence ID" value="MFC0308981.1"/>
    <property type="molecule type" value="Genomic_DNA"/>
</dbReference>
<sequence length="382" mass="42399">MKQLILYLLLSLVALTSIAKPSIKDPFFEHSAPDFIAERQNNYQAQENLDEFETVKVKYIQVNELAKVFNENGGGLLSSLSGFSVAPQNNLILIKGTKQQISQFKKLIEQLDKPGEQIAIEARIVTINNESLNELGVRWGMFNQTDGFHKVAAKLDSFGVDNLNAHLNVNFSTSAEAASIALQVAKIHGRLLDLELKALEQENNVEIIASPHLLTSNQKRALIKQGSEIPYVIEDDNEKRSRTHIEFKEAVLGLEVTPQVLHQGMIALDLVVTQNAAGATIPYGAGQVVTIDKQEVQSQVMVKDGETVVLGGIFHDLIGKGENKVPLLGDIPGLGKLFSSKAERHQKRELVVFITPRIIHNAAETLENYQKRKDEFMHKNNL</sequence>
<evidence type="ECO:0000259" key="9">
    <source>
        <dbReference type="Pfam" id="PF00263"/>
    </source>
</evidence>
<evidence type="ECO:0000256" key="3">
    <source>
        <dbReference type="ARBA" id="ARBA00022729"/>
    </source>
</evidence>
<feature type="domain" description="NolW-like" evidence="10">
    <location>
        <begin position="53"/>
        <end position="117"/>
    </location>
</feature>
<dbReference type="InterPro" id="IPR013355">
    <property type="entry name" value="Pilus_4_PilQ"/>
</dbReference>
<keyword evidence="3 8" id="KW-0732">Signal</keyword>
<evidence type="ECO:0000256" key="2">
    <source>
        <dbReference type="ARBA" id="ARBA00022448"/>
    </source>
</evidence>
<evidence type="ECO:0000256" key="5">
    <source>
        <dbReference type="ARBA" id="ARBA00023237"/>
    </source>
</evidence>
<evidence type="ECO:0000313" key="11">
    <source>
        <dbReference type="EMBL" id="MFC0308981.1"/>
    </source>
</evidence>
<dbReference type="PRINTS" id="PR01032">
    <property type="entry name" value="PHAGEIV"/>
</dbReference>
<dbReference type="Pfam" id="PF00263">
    <property type="entry name" value="Secretin"/>
    <property type="match status" value="1"/>
</dbReference>
<keyword evidence="2 7" id="KW-0813">Transport</keyword>
<dbReference type="Pfam" id="PF03958">
    <property type="entry name" value="Secretin_N"/>
    <property type="match status" value="1"/>
</dbReference>
<feature type="domain" description="Type II/III secretion system secretin-like" evidence="9">
    <location>
        <begin position="198"/>
        <end position="359"/>
    </location>
</feature>
<keyword evidence="4" id="KW-0472">Membrane</keyword>
<dbReference type="InterPro" id="IPR004846">
    <property type="entry name" value="T2SS/T3SS_dom"/>
</dbReference>
<organism evidence="11 12">
    <name type="scientific">Gallibacterium trehalosifermentans</name>
    <dbReference type="NCBI Taxonomy" id="516935"/>
    <lineage>
        <taxon>Bacteria</taxon>
        <taxon>Pseudomonadati</taxon>
        <taxon>Pseudomonadota</taxon>
        <taxon>Gammaproteobacteria</taxon>
        <taxon>Pasteurellales</taxon>
        <taxon>Pasteurellaceae</taxon>
        <taxon>Gallibacterium</taxon>
    </lineage>
</organism>
<evidence type="ECO:0000256" key="8">
    <source>
        <dbReference type="SAM" id="SignalP"/>
    </source>
</evidence>
<reference evidence="11 12" key="1">
    <citation type="submission" date="2024-09" db="EMBL/GenBank/DDBJ databases">
        <authorList>
            <person name="Sun Q."/>
            <person name="Mori K."/>
        </authorList>
    </citation>
    <scope>NUCLEOTIDE SEQUENCE [LARGE SCALE GENOMIC DNA]</scope>
    <source>
        <strain evidence="11 12">CCM 7539</strain>
    </source>
</reference>
<feature type="signal peptide" evidence="8">
    <location>
        <begin position="1"/>
        <end position="19"/>
    </location>
</feature>
<keyword evidence="5" id="KW-0998">Cell outer membrane</keyword>
<comment type="similarity">
    <text evidence="6">Belongs to the bacterial secretin family.</text>
</comment>
<dbReference type="NCBIfam" id="TIGR02515">
    <property type="entry name" value="IV_pilus_PilQ"/>
    <property type="match status" value="1"/>
</dbReference>
<dbReference type="Gene3D" id="3.30.1370.120">
    <property type="match status" value="1"/>
</dbReference>
<evidence type="ECO:0000256" key="6">
    <source>
        <dbReference type="RuleBase" id="RU004003"/>
    </source>
</evidence>
<dbReference type="InterPro" id="IPR051808">
    <property type="entry name" value="Type_IV_pilus_biogenesis"/>
</dbReference>
<dbReference type="PRINTS" id="PR00811">
    <property type="entry name" value="BCTERIALGSPD"/>
</dbReference>
<feature type="chain" id="PRO_5047027302" evidence="8">
    <location>
        <begin position="20"/>
        <end position="382"/>
    </location>
</feature>
<dbReference type="InterPro" id="IPR005644">
    <property type="entry name" value="NolW-like"/>
</dbReference>
<evidence type="ECO:0000256" key="1">
    <source>
        <dbReference type="ARBA" id="ARBA00004370"/>
    </source>
</evidence>
<evidence type="ECO:0000313" key="12">
    <source>
        <dbReference type="Proteomes" id="UP001589767"/>
    </source>
</evidence>
<dbReference type="PANTHER" id="PTHR30604:SF1">
    <property type="entry name" value="DNA UTILIZATION PROTEIN HOFQ"/>
    <property type="match status" value="1"/>
</dbReference>
<gene>
    <name evidence="11" type="primary">pilQ</name>
    <name evidence="11" type="ORF">ACFFHK_04580</name>
</gene>
<accession>A0ABV6H030</accession>
<dbReference type="InterPro" id="IPR038591">
    <property type="entry name" value="NolW-like_sf"/>
</dbReference>
<dbReference type="InterPro" id="IPR001775">
    <property type="entry name" value="GspD/PilQ"/>
</dbReference>
<comment type="subcellular location">
    <subcellularLocation>
        <location evidence="7">Cell outer membrane</location>
    </subcellularLocation>
    <subcellularLocation>
        <location evidence="1">Membrane</location>
    </subcellularLocation>
</comment>
<keyword evidence="12" id="KW-1185">Reference proteome</keyword>
<protein>
    <submittedName>
        <fullName evidence="11">Type IV pilus secretin PilQ</fullName>
    </submittedName>
</protein>
<evidence type="ECO:0000259" key="10">
    <source>
        <dbReference type="Pfam" id="PF03958"/>
    </source>
</evidence>
<evidence type="ECO:0000256" key="4">
    <source>
        <dbReference type="ARBA" id="ARBA00023136"/>
    </source>
</evidence>
<name>A0ABV6H030_9PAST</name>
<evidence type="ECO:0000256" key="7">
    <source>
        <dbReference type="RuleBase" id="RU004004"/>
    </source>
</evidence>
<comment type="caution">
    <text evidence="11">The sequence shown here is derived from an EMBL/GenBank/DDBJ whole genome shotgun (WGS) entry which is preliminary data.</text>
</comment>
<dbReference type="RefSeq" id="WP_382370007.1">
    <property type="nucleotide sequence ID" value="NZ_JBHLWB010000004.1"/>
</dbReference>